<evidence type="ECO:0000256" key="10">
    <source>
        <dbReference type="PROSITE-ProRule" id="PRU10141"/>
    </source>
</evidence>
<dbReference type="AlphaFoldDB" id="A0A1G4IWP1"/>
<dbReference type="STRING" id="1230905.A0A1G4IWP1"/>
<dbReference type="GO" id="GO:0005938">
    <property type="term" value="C:cell cortex"/>
    <property type="evidence" value="ECO:0007669"/>
    <property type="project" value="UniProtKB-ARBA"/>
</dbReference>
<protein>
    <recommendedName>
        <fullName evidence="2">non-specific serine/threonine protein kinase</fullName>
        <ecNumber evidence="2">2.7.11.1</ecNumber>
    </recommendedName>
</protein>
<feature type="region of interest" description="Disordered" evidence="11">
    <location>
        <begin position="847"/>
        <end position="997"/>
    </location>
</feature>
<evidence type="ECO:0000256" key="8">
    <source>
        <dbReference type="ARBA" id="ARBA00047899"/>
    </source>
</evidence>
<feature type="compositionally biased region" description="Low complexity" evidence="11">
    <location>
        <begin position="533"/>
        <end position="553"/>
    </location>
</feature>
<dbReference type="OrthoDB" id="347657at2759"/>
<dbReference type="CDD" id="cd05581">
    <property type="entry name" value="STKc_PDK1"/>
    <property type="match status" value="1"/>
</dbReference>
<dbReference type="InterPro" id="IPR011009">
    <property type="entry name" value="Kinase-like_dom_sf"/>
</dbReference>
<dbReference type="GO" id="GO:0060211">
    <property type="term" value="P:regulation of nuclear-transcribed mRNA poly(A) tail shortening"/>
    <property type="evidence" value="ECO:0007669"/>
    <property type="project" value="UniProtKB-ARBA"/>
</dbReference>
<evidence type="ECO:0000256" key="3">
    <source>
        <dbReference type="ARBA" id="ARBA00022527"/>
    </source>
</evidence>
<feature type="compositionally biased region" description="Polar residues" evidence="11">
    <location>
        <begin position="94"/>
        <end position="110"/>
    </location>
</feature>
<reference evidence="13 14" key="1">
    <citation type="submission" date="2016-03" db="EMBL/GenBank/DDBJ databases">
        <authorList>
            <person name="Devillers H."/>
        </authorList>
    </citation>
    <scope>NUCLEOTIDE SEQUENCE [LARGE SCALE GENOMIC DNA]</scope>
    <source>
        <strain evidence="13">CBS 11717</strain>
    </source>
</reference>
<keyword evidence="5 10" id="KW-0547">Nucleotide-binding</keyword>
<dbReference type="PROSITE" id="PS50011">
    <property type="entry name" value="PROTEIN_KINASE_DOM"/>
    <property type="match status" value="1"/>
</dbReference>
<comment type="similarity">
    <text evidence="1">Belongs to the protein kinase superfamily. AGC Ser/Thr protein kinase family. PDPK1 subfamily.</text>
</comment>
<feature type="compositionally biased region" description="Low complexity" evidence="11">
    <location>
        <begin position="481"/>
        <end position="494"/>
    </location>
</feature>
<dbReference type="InterPro" id="IPR000719">
    <property type="entry name" value="Prot_kinase_dom"/>
</dbReference>
<keyword evidence="4" id="KW-0808">Transferase</keyword>
<dbReference type="EC" id="2.7.11.1" evidence="2"/>
<keyword evidence="14" id="KW-1185">Reference proteome</keyword>
<evidence type="ECO:0000256" key="7">
    <source>
        <dbReference type="ARBA" id="ARBA00022840"/>
    </source>
</evidence>
<organism evidence="13 14">
    <name type="scientific">Lachancea mirantina</name>
    <dbReference type="NCBI Taxonomy" id="1230905"/>
    <lineage>
        <taxon>Eukaryota</taxon>
        <taxon>Fungi</taxon>
        <taxon>Dikarya</taxon>
        <taxon>Ascomycota</taxon>
        <taxon>Saccharomycotina</taxon>
        <taxon>Saccharomycetes</taxon>
        <taxon>Saccharomycetales</taxon>
        <taxon>Saccharomycetaceae</taxon>
        <taxon>Lachancea</taxon>
    </lineage>
</organism>
<dbReference type="PROSITE" id="PS00108">
    <property type="entry name" value="PROTEIN_KINASE_ST"/>
    <property type="match status" value="1"/>
</dbReference>
<feature type="region of interest" description="Disordered" evidence="11">
    <location>
        <begin position="1"/>
        <end position="27"/>
    </location>
</feature>
<name>A0A1G4IWP1_9SACH</name>
<dbReference type="SUPFAM" id="SSF56112">
    <property type="entry name" value="Protein kinase-like (PK-like)"/>
    <property type="match status" value="1"/>
</dbReference>
<dbReference type="PANTHER" id="PTHR24356">
    <property type="entry name" value="SERINE/THREONINE-PROTEIN KINASE"/>
    <property type="match status" value="1"/>
</dbReference>
<dbReference type="InterPro" id="IPR017441">
    <property type="entry name" value="Protein_kinase_ATP_BS"/>
</dbReference>
<proteinExistence type="inferred from homology"/>
<dbReference type="InterPro" id="IPR050236">
    <property type="entry name" value="Ser_Thr_kinase_AGC"/>
</dbReference>
<accession>A0A1G4IWP1</accession>
<dbReference type="GO" id="GO:0000196">
    <property type="term" value="P:cell integrity MAPK cascade"/>
    <property type="evidence" value="ECO:0007669"/>
    <property type="project" value="UniProtKB-ARBA"/>
</dbReference>
<evidence type="ECO:0000256" key="6">
    <source>
        <dbReference type="ARBA" id="ARBA00022777"/>
    </source>
</evidence>
<dbReference type="FunFam" id="1.10.510.10:FF:000534">
    <property type="entry name" value="Serine/threonine-protein kinase PKH2"/>
    <property type="match status" value="1"/>
</dbReference>
<dbReference type="InterPro" id="IPR008271">
    <property type="entry name" value="Ser/Thr_kinase_AS"/>
</dbReference>
<dbReference type="EMBL" id="LT598464">
    <property type="protein sequence ID" value="SCU81504.1"/>
    <property type="molecule type" value="Genomic_DNA"/>
</dbReference>
<dbReference type="Gene3D" id="1.10.510.10">
    <property type="entry name" value="Transferase(Phosphotransferase) domain 1"/>
    <property type="match status" value="1"/>
</dbReference>
<keyword evidence="7 10" id="KW-0067">ATP-binding</keyword>
<feature type="binding site" evidence="10">
    <location>
        <position position="198"/>
    </location>
    <ligand>
        <name>ATP</name>
        <dbReference type="ChEBI" id="CHEBI:30616"/>
    </ligand>
</feature>
<dbReference type="PROSITE" id="PS00107">
    <property type="entry name" value="PROTEIN_KINASE_ATP"/>
    <property type="match status" value="1"/>
</dbReference>
<dbReference type="Proteomes" id="UP000191024">
    <property type="component" value="Chromosome B"/>
</dbReference>
<feature type="compositionally biased region" description="Polar residues" evidence="11">
    <location>
        <begin position="470"/>
        <end position="480"/>
    </location>
</feature>
<dbReference type="SMART" id="SM00220">
    <property type="entry name" value="S_TKc"/>
    <property type="match status" value="1"/>
</dbReference>
<evidence type="ECO:0000256" key="11">
    <source>
        <dbReference type="SAM" id="MobiDB-lite"/>
    </source>
</evidence>
<gene>
    <name evidence="13" type="ORF">LAMI_0B06524G</name>
</gene>
<dbReference type="GO" id="GO:0032511">
    <property type="term" value="P:late endosome to vacuole transport via multivesicular body sorting pathway"/>
    <property type="evidence" value="ECO:0007669"/>
    <property type="project" value="UniProtKB-ARBA"/>
</dbReference>
<evidence type="ECO:0000256" key="5">
    <source>
        <dbReference type="ARBA" id="ARBA00022741"/>
    </source>
</evidence>
<feature type="domain" description="Protein kinase" evidence="12">
    <location>
        <begin position="169"/>
        <end position="430"/>
    </location>
</feature>
<keyword evidence="3" id="KW-0723">Serine/threonine-protein kinase</keyword>
<dbReference type="GO" id="GO:0004674">
    <property type="term" value="F:protein serine/threonine kinase activity"/>
    <property type="evidence" value="ECO:0007669"/>
    <property type="project" value="UniProtKB-KW"/>
</dbReference>
<feature type="region of interest" description="Disordered" evidence="11">
    <location>
        <begin position="462"/>
        <end position="600"/>
    </location>
</feature>
<evidence type="ECO:0000256" key="4">
    <source>
        <dbReference type="ARBA" id="ARBA00022679"/>
    </source>
</evidence>
<comment type="catalytic activity">
    <reaction evidence="9">
        <text>L-seryl-[protein] + ATP = O-phospho-L-seryl-[protein] + ADP + H(+)</text>
        <dbReference type="Rhea" id="RHEA:17989"/>
        <dbReference type="Rhea" id="RHEA-COMP:9863"/>
        <dbReference type="Rhea" id="RHEA-COMP:11604"/>
        <dbReference type="ChEBI" id="CHEBI:15378"/>
        <dbReference type="ChEBI" id="CHEBI:29999"/>
        <dbReference type="ChEBI" id="CHEBI:30616"/>
        <dbReference type="ChEBI" id="CHEBI:83421"/>
        <dbReference type="ChEBI" id="CHEBI:456216"/>
        <dbReference type="EC" id="2.7.11.1"/>
    </reaction>
</comment>
<dbReference type="InterPro" id="IPR039046">
    <property type="entry name" value="PDPK1"/>
</dbReference>
<keyword evidence="6" id="KW-0418">Kinase</keyword>
<dbReference type="GO" id="GO:0010606">
    <property type="term" value="P:positive regulation of cytoplasmic mRNA processing body assembly"/>
    <property type="evidence" value="ECO:0007669"/>
    <property type="project" value="UniProtKB-ARBA"/>
</dbReference>
<dbReference type="Gene3D" id="3.30.200.20">
    <property type="entry name" value="Phosphorylase Kinase, domain 1"/>
    <property type="match status" value="1"/>
</dbReference>
<feature type="compositionally biased region" description="Polar residues" evidence="11">
    <location>
        <begin position="554"/>
        <end position="564"/>
    </location>
</feature>
<evidence type="ECO:0000313" key="14">
    <source>
        <dbReference type="Proteomes" id="UP000191024"/>
    </source>
</evidence>
<dbReference type="FunFam" id="3.30.200.20:FF:000191">
    <property type="entry name" value="3-phosphoinositide-dependent protein kinase 2-like"/>
    <property type="match status" value="1"/>
</dbReference>
<dbReference type="GO" id="GO:0005524">
    <property type="term" value="F:ATP binding"/>
    <property type="evidence" value="ECO:0007669"/>
    <property type="project" value="UniProtKB-UniRule"/>
</dbReference>
<comment type="catalytic activity">
    <reaction evidence="8">
        <text>L-threonyl-[protein] + ATP = O-phospho-L-threonyl-[protein] + ADP + H(+)</text>
        <dbReference type="Rhea" id="RHEA:46608"/>
        <dbReference type="Rhea" id="RHEA-COMP:11060"/>
        <dbReference type="Rhea" id="RHEA-COMP:11605"/>
        <dbReference type="ChEBI" id="CHEBI:15378"/>
        <dbReference type="ChEBI" id="CHEBI:30013"/>
        <dbReference type="ChEBI" id="CHEBI:30616"/>
        <dbReference type="ChEBI" id="CHEBI:61977"/>
        <dbReference type="ChEBI" id="CHEBI:456216"/>
        <dbReference type="EC" id="2.7.11.1"/>
    </reaction>
</comment>
<feature type="compositionally biased region" description="Low complexity" evidence="11">
    <location>
        <begin position="568"/>
        <end position="587"/>
    </location>
</feature>
<feature type="compositionally biased region" description="Basic and acidic residues" evidence="11">
    <location>
        <begin position="497"/>
        <end position="507"/>
    </location>
</feature>
<evidence type="ECO:0000313" key="13">
    <source>
        <dbReference type="EMBL" id="SCU81504.1"/>
    </source>
</evidence>
<sequence>MSFTFEKPLIPSDEDQLNRSDGRSRPHNHLVQESSVASVPALLRGQENLKWDRHVYGYNLRRPSLGEKALTDTSNFIAINGDLVDSPGRKKSADTSGSGLNSITSSESENILESPSVGANMKGIPVSDTLKAREEEWADRGAAKIVQEVVNPQTGVATKQVIKKGIKDFKFGDVLGDGSYSTVILAKSNDSGKKYAVKVLNKEYLIRQKKVKYVNIEKNTLQRLNNSRGVIKLYFTFQDEASLYFLLEYAPNGDFLSVMKKFGSLSEECVSYYGAQIIDAIDFIHQKGVVHRDIKPENILLDKEMKVKLTDFGTAKLLEENSDTKTYDLLERSKSFVGTAEYVSPELLNENYVDYKCDIWAFGCIIFQMIAGKPPFKAANEYLTFQKVMKVQFAFTAGFPLVIRDLVRQILVKNPDSRPSCREIKRHPLFKGLNFRDGTLWEAPAPEIAPYKVTATAMQPVPGLGDSKSRSAVSLAKQTKSSSPGSPIVSSTPPNETRSHEQKRPPLDPRTSQILENAKREIQNRRQNTRRVASAASAAAAALTKKSPASSPALTSTGGSSNENTPRKSTLPKAPATAPSPKTSSPSQFTTKKPISSKAVEELPPMSKVDILWSFYLKNINERTIKMGEVEFGTLKTPLFEKRLSKMNCTLVDPYKVAHRSTLLSQVARSGGAVTGFRNDNSSTNLTENDYYTEFGISEDTISESFKKTSNDDTDGNGKSMFKKLFHAKAEEAEKAPELLPHGNLLRRVLVLTTFGRLLVFVRRSKVQPETNLFFDLEYDIQLSQTGTKIKSVVFDDQASSAPTQDYFVIETPFKTFIVSCKPDDALSWLTAVNAGLKSNQERLLQRAKEEEPSPLANKAAKLASPKQEAEKDFGHSSELHVKPSRPVPTSGPTHASRPASKGSVTTQNFPSAAGNKPERLFDAFVSSKGKHGKKTARPVPASSKLVNGLPSMPGFLGPSSDYREIDETGSAQNSARRSPPSRILRMTSRNEHTLRK</sequence>
<evidence type="ECO:0000256" key="1">
    <source>
        <dbReference type="ARBA" id="ARBA00010006"/>
    </source>
</evidence>
<evidence type="ECO:0000259" key="12">
    <source>
        <dbReference type="PROSITE" id="PS50011"/>
    </source>
</evidence>
<dbReference type="Pfam" id="PF00069">
    <property type="entry name" value="Pkinase"/>
    <property type="match status" value="1"/>
</dbReference>
<feature type="compositionally biased region" description="Basic and acidic residues" evidence="11">
    <location>
        <begin position="868"/>
        <end position="882"/>
    </location>
</feature>
<evidence type="ECO:0000256" key="2">
    <source>
        <dbReference type="ARBA" id="ARBA00012513"/>
    </source>
</evidence>
<feature type="region of interest" description="Disordered" evidence="11">
    <location>
        <begin position="87"/>
        <end position="110"/>
    </location>
</feature>
<dbReference type="PANTHER" id="PTHR24356:SF163">
    <property type="entry name" value="3-PHOSPHOINOSITIDE-DEPENDENT PROTEIN KINASE 1-RELATED"/>
    <property type="match status" value="1"/>
</dbReference>
<evidence type="ECO:0000256" key="9">
    <source>
        <dbReference type="ARBA" id="ARBA00048679"/>
    </source>
</evidence>